<comment type="caution">
    <text evidence="1">The sequence shown here is derived from an EMBL/GenBank/DDBJ whole genome shotgun (WGS) entry which is preliminary data.</text>
</comment>
<accession>A0ABU3D507</accession>
<keyword evidence="2" id="KW-1185">Reference proteome</keyword>
<gene>
    <name evidence="1" type="ORF">RM539_07845</name>
</gene>
<proteinExistence type="predicted"/>
<sequence length="158" mass="18319">MKKIIFILGIALAIQFSSCSKNDDQVQSSNLVNEVQFIVKDEEGNNLIPNKYNSETIKLFSEINGEFEEIFDSNLDYPRNFKIAEKDGENILSIWPFINEEEDVSRTLIQWEEGDVDTLETSYIKTDDATILKEVWFNGDLILSNEENDQYIYELSKD</sequence>
<dbReference type="RefSeq" id="WP_311502835.1">
    <property type="nucleotide sequence ID" value="NZ_JAVRHK010000004.1"/>
</dbReference>
<evidence type="ECO:0000313" key="1">
    <source>
        <dbReference type="EMBL" id="MDT0676491.1"/>
    </source>
</evidence>
<reference evidence="1 2" key="1">
    <citation type="submission" date="2023-09" db="EMBL/GenBank/DDBJ databases">
        <authorList>
            <person name="Rey-Velasco X."/>
        </authorList>
    </citation>
    <scope>NUCLEOTIDE SEQUENCE [LARGE SCALE GENOMIC DNA]</scope>
    <source>
        <strain evidence="1 2">F117</strain>
    </source>
</reference>
<evidence type="ECO:0008006" key="3">
    <source>
        <dbReference type="Google" id="ProtNLM"/>
    </source>
</evidence>
<organism evidence="1 2">
    <name type="scientific">Autumnicola musiva</name>
    <dbReference type="NCBI Taxonomy" id="3075589"/>
    <lineage>
        <taxon>Bacteria</taxon>
        <taxon>Pseudomonadati</taxon>
        <taxon>Bacteroidota</taxon>
        <taxon>Flavobacteriia</taxon>
        <taxon>Flavobacteriales</taxon>
        <taxon>Flavobacteriaceae</taxon>
        <taxon>Autumnicola</taxon>
    </lineage>
</organism>
<evidence type="ECO:0000313" key="2">
    <source>
        <dbReference type="Proteomes" id="UP001262582"/>
    </source>
</evidence>
<name>A0ABU3D507_9FLAO</name>
<dbReference type="EMBL" id="JAVRHK010000004">
    <property type="protein sequence ID" value="MDT0676491.1"/>
    <property type="molecule type" value="Genomic_DNA"/>
</dbReference>
<protein>
    <recommendedName>
        <fullName evidence="3">Lipoprotein</fullName>
    </recommendedName>
</protein>
<dbReference type="Proteomes" id="UP001262582">
    <property type="component" value="Unassembled WGS sequence"/>
</dbReference>